<evidence type="ECO:0000256" key="7">
    <source>
        <dbReference type="SAM" id="Phobius"/>
    </source>
</evidence>
<evidence type="ECO:0000256" key="1">
    <source>
        <dbReference type="ARBA" id="ARBA00022692"/>
    </source>
</evidence>
<protein>
    <recommendedName>
        <fullName evidence="9">J domain-containing protein</fullName>
    </recommendedName>
</protein>
<dbReference type="InterPro" id="IPR052606">
    <property type="entry name" value="DnaJ_domain_protein"/>
</dbReference>
<dbReference type="Pfam" id="PF00226">
    <property type="entry name" value="DnaJ"/>
    <property type="match status" value="1"/>
</dbReference>
<keyword evidence="4 7" id="KW-0472">Membrane</keyword>
<name>A0ABQ8FCV3_9FUNG</name>
<feature type="region of interest" description="Disordered" evidence="6">
    <location>
        <begin position="254"/>
        <end position="295"/>
    </location>
</feature>
<dbReference type="PANTHER" id="PTHR44653:SF2">
    <property type="entry name" value="DNAJ HOMOLOG SUBFAMILY C MEMBER 1"/>
    <property type="match status" value="1"/>
</dbReference>
<evidence type="ECO:0000313" key="10">
    <source>
        <dbReference type="EMBL" id="KAH6596088.1"/>
    </source>
</evidence>
<evidence type="ECO:0000256" key="6">
    <source>
        <dbReference type="SAM" id="MobiDB-lite"/>
    </source>
</evidence>
<feature type="signal peptide" evidence="8">
    <location>
        <begin position="1"/>
        <end position="20"/>
    </location>
</feature>
<dbReference type="CDD" id="cd06257">
    <property type="entry name" value="DnaJ"/>
    <property type="match status" value="1"/>
</dbReference>
<gene>
    <name evidence="10" type="ORF">BASA50_005385</name>
</gene>
<dbReference type="InterPro" id="IPR036869">
    <property type="entry name" value="J_dom_sf"/>
</dbReference>
<dbReference type="PANTHER" id="PTHR44653">
    <property type="entry name" value="DNAJ HOMOLOG SUBFAMILY C MEMBER 1"/>
    <property type="match status" value="1"/>
</dbReference>
<evidence type="ECO:0000313" key="11">
    <source>
        <dbReference type="Proteomes" id="UP001648503"/>
    </source>
</evidence>
<feature type="domain" description="J" evidence="9">
    <location>
        <begin position="43"/>
        <end position="107"/>
    </location>
</feature>
<evidence type="ECO:0000256" key="4">
    <source>
        <dbReference type="ARBA" id="ARBA00023136"/>
    </source>
</evidence>
<evidence type="ECO:0000256" key="3">
    <source>
        <dbReference type="ARBA" id="ARBA00022989"/>
    </source>
</evidence>
<feature type="transmembrane region" description="Helical" evidence="7">
    <location>
        <begin position="131"/>
        <end position="151"/>
    </location>
</feature>
<dbReference type="InterPro" id="IPR001623">
    <property type="entry name" value="DnaJ_domain"/>
</dbReference>
<dbReference type="PRINTS" id="PR00625">
    <property type="entry name" value="JDOMAIN"/>
</dbReference>
<keyword evidence="3 7" id="KW-1133">Transmembrane helix</keyword>
<evidence type="ECO:0000256" key="8">
    <source>
        <dbReference type="SAM" id="SignalP"/>
    </source>
</evidence>
<sequence length="316" mass="35754">MRPVTMLLLPLLVGLSMVHAWDTEDHEIFDLQDALVSIDPKADFYSVLEVPRTAEQAEINKAYRKKSRTFHPDKTTDTKLHRLHTLLTSISTILKDDDKRLRYDGHLSRGFPTWRGTDYYYSRYKPGLVEVVVFILFFISVAQYIIAWIFYHRQKQEIETKIGYLNELSYVQLKKHYQKRTKDNGSGNGSGSDTAPSSPAFIKRALKTSTPLELLIASGDIDRSEFVAKKPSLFDVVLVQLPMWICTLIPRALSKSPPKKDSDEPETMADGSDNGTLSKDESGKSSARSSTIENIYRKKQAQARAAAMSAENSDVE</sequence>
<evidence type="ECO:0000256" key="5">
    <source>
        <dbReference type="ARBA" id="ARBA00037847"/>
    </source>
</evidence>
<proteinExistence type="predicted"/>
<evidence type="ECO:0000256" key="2">
    <source>
        <dbReference type="ARBA" id="ARBA00022729"/>
    </source>
</evidence>
<dbReference type="EMBL" id="JAFCIX010000249">
    <property type="protein sequence ID" value="KAH6596088.1"/>
    <property type="molecule type" value="Genomic_DNA"/>
</dbReference>
<dbReference type="SMART" id="SM00271">
    <property type="entry name" value="DnaJ"/>
    <property type="match status" value="1"/>
</dbReference>
<reference evidence="10 11" key="1">
    <citation type="submission" date="2021-02" db="EMBL/GenBank/DDBJ databases">
        <title>Variation within the Batrachochytrium salamandrivorans European outbreak.</title>
        <authorList>
            <person name="Kelly M."/>
            <person name="Pasmans F."/>
            <person name="Shea T.P."/>
            <person name="Munoz J.F."/>
            <person name="Carranza S."/>
            <person name="Cuomo C.A."/>
            <person name="Martel A."/>
        </authorList>
    </citation>
    <scope>NUCLEOTIDE SEQUENCE [LARGE SCALE GENOMIC DNA]</scope>
    <source>
        <strain evidence="10 11">AMFP18/2</strain>
    </source>
</reference>
<feature type="compositionally biased region" description="Polar residues" evidence="6">
    <location>
        <begin position="284"/>
        <end position="293"/>
    </location>
</feature>
<keyword evidence="11" id="KW-1185">Reference proteome</keyword>
<dbReference type="PROSITE" id="PS50076">
    <property type="entry name" value="DNAJ_2"/>
    <property type="match status" value="1"/>
</dbReference>
<dbReference type="Proteomes" id="UP001648503">
    <property type="component" value="Unassembled WGS sequence"/>
</dbReference>
<comment type="subcellular location">
    <subcellularLocation>
        <location evidence="5">Endomembrane system</location>
        <topology evidence="5">Single-pass membrane protein</topology>
    </subcellularLocation>
</comment>
<evidence type="ECO:0000259" key="9">
    <source>
        <dbReference type="PROSITE" id="PS50076"/>
    </source>
</evidence>
<dbReference type="SUPFAM" id="SSF46565">
    <property type="entry name" value="Chaperone J-domain"/>
    <property type="match status" value="1"/>
</dbReference>
<accession>A0ABQ8FCV3</accession>
<keyword evidence="1 7" id="KW-0812">Transmembrane</keyword>
<organism evidence="10 11">
    <name type="scientific">Batrachochytrium salamandrivorans</name>
    <dbReference type="NCBI Taxonomy" id="1357716"/>
    <lineage>
        <taxon>Eukaryota</taxon>
        <taxon>Fungi</taxon>
        <taxon>Fungi incertae sedis</taxon>
        <taxon>Chytridiomycota</taxon>
        <taxon>Chytridiomycota incertae sedis</taxon>
        <taxon>Chytridiomycetes</taxon>
        <taxon>Rhizophydiales</taxon>
        <taxon>Rhizophydiales incertae sedis</taxon>
        <taxon>Batrachochytrium</taxon>
    </lineage>
</organism>
<keyword evidence="2 8" id="KW-0732">Signal</keyword>
<feature type="chain" id="PRO_5046653982" description="J domain-containing protein" evidence="8">
    <location>
        <begin position="21"/>
        <end position="316"/>
    </location>
</feature>
<dbReference type="Gene3D" id="1.10.287.110">
    <property type="entry name" value="DnaJ domain"/>
    <property type="match status" value="1"/>
</dbReference>
<comment type="caution">
    <text evidence="10">The sequence shown here is derived from an EMBL/GenBank/DDBJ whole genome shotgun (WGS) entry which is preliminary data.</text>
</comment>